<dbReference type="EMBL" id="JACCHS010000043">
    <property type="protein sequence ID" value="NYT46815.1"/>
    <property type="molecule type" value="Genomic_DNA"/>
</dbReference>
<accession>A0A7Z0MN86</accession>
<protein>
    <recommendedName>
        <fullName evidence="3">Replication origin-binding protein domain-containing protein</fullName>
    </recommendedName>
</protein>
<comment type="caution">
    <text evidence="1">The sequence shown here is derived from an EMBL/GenBank/DDBJ whole genome shotgun (WGS) entry which is preliminary data.</text>
</comment>
<sequence length="921" mass="102618">MTKLKQATSQEIQYVTTSTTECNAFNYTQKELLSHAQQSRNDCRSNPVIRFTEFTSSHVLTKKFSIVDEKISKQAAANMYSGHAKTVTCRFKEFADKLNVAITNQAFGYGINPYADCINITTHSKQSKEKGVYARTKENFSYANGSGLLMLDHDPDGIGADYNSAADMIAVLAEIMPELDNAAYIARGSVSSGVCIAGEQPTQDTRFHIYIPVENASDIQRFGEVLFNRLILNGHAHIRLSKDGKQLLRTCIDAAVFSPERLDFVAPPIVGNGLVFYPPKTTIQDGGVLDTTILKSLDVIEEAQLAHVIADLKGINETASNAQKEKYLSAYESSALKSGCNPKEIKRTVEHLRSGNSEKLHSDYRLEVGDSLISVADLLANHGRYDGIAFPDPIEGGEYGRTTAKFYWNNSINPTINSMAHGGRVYKLLQPEDTSSKPKNNRLTQLINGDTPTSNERLLKSLCSGITGFINIEYKPKNTEYEHFFITDSTGHYIIKGDGRAWITTPIHAEHLHKQTGNTVYVCPRPDDAVEVAYFLKENDKSFNFYCPDITPEWHMFAVKVRLAFVHTEDKKLHNKYSSRVTALHSENKLFTLHDPMQDVSRGGISIATTPVTAHYQNYLLGGSVMPTAYAVRGYRKKYFATRYPLFAKNISEITYSDKELGNIYGLDKTGIEDKLNEQISFEDIFPVVNFNKEVTSSRGVFLLNQIEGSGKTRLVASALKKFSGRVLATTNTESLTGELSERLDCTNYKNIDAIYQGWHNNRVATCLNSLIKSVIKAFSVGVDVAFFDEFLSIMDGLASGTHISESDRVKIHAVVVDLIRDTPVILIADANLNQAAINFIKSIRTDIFQSKFDYTVYQKPKAIFYDSKRGVAIFAKACFGHPSPSKRQKLNATAMPSAPRFVLVTTSRPNRGSEHWLQMT</sequence>
<dbReference type="AlphaFoldDB" id="A0A7Z0MN86"/>
<evidence type="ECO:0000313" key="2">
    <source>
        <dbReference type="Proteomes" id="UP000537890"/>
    </source>
</evidence>
<dbReference type="Proteomes" id="UP000537890">
    <property type="component" value="Unassembled WGS sequence"/>
</dbReference>
<organism evidence="1 2">
    <name type="scientific">Candidatus Methanofishera endochildressiae</name>
    <dbReference type="NCBI Taxonomy" id="2738884"/>
    <lineage>
        <taxon>Bacteria</taxon>
        <taxon>Pseudomonadati</taxon>
        <taxon>Pseudomonadota</taxon>
        <taxon>Gammaproteobacteria</taxon>
        <taxon>Candidatus Methanofishera</taxon>
    </lineage>
</organism>
<evidence type="ECO:0008006" key="3">
    <source>
        <dbReference type="Google" id="ProtNLM"/>
    </source>
</evidence>
<name>A0A7Z0MN86_9GAMM</name>
<reference evidence="1 2" key="1">
    <citation type="submission" date="2020-05" db="EMBL/GenBank/DDBJ databases">
        <title>Horizontal transmission and recombination maintain forever young bacterial symbiont genomes.</title>
        <authorList>
            <person name="Russell S.L."/>
            <person name="Pepper-Tunick E."/>
            <person name="Svedberg J."/>
            <person name="Byrne A."/>
            <person name="Ruelas Castillo J."/>
            <person name="Vollmers C."/>
            <person name="Beinart R.A."/>
            <person name="Corbett-Detig R."/>
        </authorList>
    </citation>
    <scope>NUCLEOTIDE SEQUENCE [LARGE SCALE GENOMIC DNA]</scope>
    <source>
        <strain evidence="1">4727-3</strain>
    </source>
</reference>
<gene>
    <name evidence="1" type="ORF">H0A75_03400</name>
</gene>
<proteinExistence type="predicted"/>
<evidence type="ECO:0000313" key="1">
    <source>
        <dbReference type="EMBL" id="NYT46815.1"/>
    </source>
</evidence>